<dbReference type="EMBL" id="BMAT01007031">
    <property type="protein sequence ID" value="GFS24552.1"/>
    <property type="molecule type" value="Genomic_DNA"/>
</dbReference>
<proteinExistence type="predicted"/>
<keyword evidence="2" id="KW-1185">Reference proteome</keyword>
<organism evidence="1 2">
    <name type="scientific">Elysia marginata</name>
    <dbReference type="NCBI Taxonomy" id="1093978"/>
    <lineage>
        <taxon>Eukaryota</taxon>
        <taxon>Metazoa</taxon>
        <taxon>Spiralia</taxon>
        <taxon>Lophotrochozoa</taxon>
        <taxon>Mollusca</taxon>
        <taxon>Gastropoda</taxon>
        <taxon>Heterobranchia</taxon>
        <taxon>Euthyneura</taxon>
        <taxon>Panpulmonata</taxon>
        <taxon>Sacoglossa</taxon>
        <taxon>Placobranchoidea</taxon>
        <taxon>Plakobranchidae</taxon>
        <taxon>Elysia</taxon>
    </lineage>
</organism>
<sequence>MEEGGDRLGPSPRCDQQCDVTVALPRWLVLFRVPGLSLAPMINWHSDAAATGDRLNSSPSMTSPKSLTAEKKVKEQRIVSFFKFFFKPRFPTNSACLTTPTICCMIKVCPRAKRETAAIH</sequence>
<name>A0AAV4JUF2_9GAST</name>
<gene>
    <name evidence="1" type="ORF">ElyMa_003418700</name>
</gene>
<reference evidence="1 2" key="1">
    <citation type="journal article" date="2021" name="Elife">
        <title>Chloroplast acquisition without the gene transfer in kleptoplastic sea slugs, Plakobranchus ocellatus.</title>
        <authorList>
            <person name="Maeda T."/>
            <person name="Takahashi S."/>
            <person name="Yoshida T."/>
            <person name="Shimamura S."/>
            <person name="Takaki Y."/>
            <person name="Nagai Y."/>
            <person name="Toyoda A."/>
            <person name="Suzuki Y."/>
            <person name="Arimoto A."/>
            <person name="Ishii H."/>
            <person name="Satoh N."/>
            <person name="Nishiyama T."/>
            <person name="Hasebe M."/>
            <person name="Maruyama T."/>
            <person name="Minagawa J."/>
            <person name="Obokata J."/>
            <person name="Shigenobu S."/>
        </authorList>
    </citation>
    <scope>NUCLEOTIDE SEQUENCE [LARGE SCALE GENOMIC DNA]</scope>
</reference>
<dbReference type="Proteomes" id="UP000762676">
    <property type="component" value="Unassembled WGS sequence"/>
</dbReference>
<protein>
    <submittedName>
        <fullName evidence="1">Uncharacterized protein</fullName>
    </submittedName>
</protein>
<comment type="caution">
    <text evidence="1">The sequence shown here is derived from an EMBL/GenBank/DDBJ whole genome shotgun (WGS) entry which is preliminary data.</text>
</comment>
<accession>A0AAV4JUF2</accession>
<dbReference type="AlphaFoldDB" id="A0AAV4JUF2"/>
<evidence type="ECO:0000313" key="1">
    <source>
        <dbReference type="EMBL" id="GFS24552.1"/>
    </source>
</evidence>
<evidence type="ECO:0000313" key="2">
    <source>
        <dbReference type="Proteomes" id="UP000762676"/>
    </source>
</evidence>